<reference evidence="2" key="2">
    <citation type="submission" date="2017-11" db="EMBL/GenBank/DDBJ databases">
        <title>Coralsnake Venomics: Analyses of Venom Gland Transcriptomes and Proteomes of Six Brazilian Taxa.</title>
        <authorList>
            <person name="Aird S.D."/>
            <person name="Jorge da Silva N."/>
            <person name="Qiu L."/>
            <person name="Villar-Briones A."/>
            <person name="Aparecida-Saddi V."/>
            <person name="Campos-Telles M.P."/>
            <person name="Grau M."/>
            <person name="Mikheyev A.S."/>
        </authorList>
    </citation>
    <scope>NUCLEOTIDE SEQUENCE</scope>
    <source>
        <tissue evidence="2">Venom_gland</tissue>
    </source>
</reference>
<dbReference type="AlphaFoldDB" id="A0A2D4J145"/>
<accession>A0A2D4J145</accession>
<evidence type="ECO:0000256" key="1">
    <source>
        <dbReference type="SAM" id="MobiDB-lite"/>
    </source>
</evidence>
<name>A0A2D4J145_MICLE</name>
<feature type="compositionally biased region" description="Pro residues" evidence="1">
    <location>
        <begin position="27"/>
        <end position="39"/>
    </location>
</feature>
<dbReference type="EMBL" id="IACK01132641">
    <property type="protein sequence ID" value="LAA90094.1"/>
    <property type="molecule type" value="Transcribed_RNA"/>
</dbReference>
<organism evidence="2">
    <name type="scientific">Micrurus lemniscatus lemniscatus</name>
    <dbReference type="NCBI Taxonomy" id="129467"/>
    <lineage>
        <taxon>Eukaryota</taxon>
        <taxon>Metazoa</taxon>
        <taxon>Chordata</taxon>
        <taxon>Craniata</taxon>
        <taxon>Vertebrata</taxon>
        <taxon>Euteleostomi</taxon>
        <taxon>Lepidosauria</taxon>
        <taxon>Squamata</taxon>
        <taxon>Bifurcata</taxon>
        <taxon>Unidentata</taxon>
        <taxon>Episquamata</taxon>
        <taxon>Toxicofera</taxon>
        <taxon>Serpentes</taxon>
        <taxon>Colubroidea</taxon>
        <taxon>Elapidae</taxon>
        <taxon>Elapinae</taxon>
        <taxon>Micrurus</taxon>
    </lineage>
</organism>
<evidence type="ECO:0000313" key="2">
    <source>
        <dbReference type="EMBL" id="LAA90094.1"/>
    </source>
</evidence>
<reference evidence="2" key="1">
    <citation type="submission" date="2017-07" db="EMBL/GenBank/DDBJ databases">
        <authorList>
            <person name="Mikheyev A."/>
            <person name="Grau M."/>
        </authorList>
    </citation>
    <scope>NUCLEOTIDE SEQUENCE</scope>
    <source>
        <tissue evidence="2">Venom_gland</tissue>
    </source>
</reference>
<proteinExistence type="predicted"/>
<protein>
    <submittedName>
        <fullName evidence="2">Uncharacterized protein</fullName>
    </submittedName>
</protein>
<feature type="region of interest" description="Disordered" evidence="1">
    <location>
        <begin position="24"/>
        <end position="44"/>
    </location>
</feature>
<sequence length="110" mass="12103">MAPSGQVGEGHLLWVKSTHLSSSYPPFQGPGNPPAPSPPLNRFQNSTFRHATLLLITPHGGKKLCMRTTFTFLHLEVGQDTYEMQTPAGLSKRVSQPPGMPPFPHWLMLS</sequence>